<dbReference type="InterPro" id="IPR000719">
    <property type="entry name" value="Prot_kinase_dom"/>
</dbReference>
<dbReference type="GeneID" id="11511626"/>
<dbReference type="Proteomes" id="UP000007322">
    <property type="component" value="Chromosome 1"/>
</dbReference>
<evidence type="ECO:0000313" key="3">
    <source>
        <dbReference type="EMBL" id="AEO53134.1"/>
    </source>
</evidence>
<dbReference type="InterPro" id="IPR008271">
    <property type="entry name" value="Ser/Thr_kinase_AS"/>
</dbReference>
<dbReference type="Pfam" id="PF00069">
    <property type="entry name" value="Pkinase"/>
    <property type="match status" value="1"/>
</dbReference>
<evidence type="ECO:0000259" key="2">
    <source>
        <dbReference type="PROSITE" id="PS50011"/>
    </source>
</evidence>
<dbReference type="eggNOG" id="KOG0578">
    <property type="taxonomic scope" value="Eukaryota"/>
</dbReference>
<dbReference type="RefSeq" id="XP_003658379.1">
    <property type="nucleotide sequence ID" value="XM_003658331.1"/>
</dbReference>
<reference evidence="3 4" key="1">
    <citation type="journal article" date="2011" name="Nat. Biotechnol.">
        <title>Comparative genomic analysis of the thermophilic biomass-degrading fungi Myceliophthora thermophila and Thielavia terrestris.</title>
        <authorList>
            <person name="Berka R.M."/>
            <person name="Grigoriev I.V."/>
            <person name="Otillar R."/>
            <person name="Salamov A."/>
            <person name="Grimwood J."/>
            <person name="Reid I."/>
            <person name="Ishmael N."/>
            <person name="John T."/>
            <person name="Darmond C."/>
            <person name="Moisan M.-C."/>
            <person name="Henrissat B."/>
            <person name="Coutinho P.M."/>
            <person name="Lombard V."/>
            <person name="Natvig D.O."/>
            <person name="Lindquist E."/>
            <person name="Schmutz J."/>
            <person name="Lucas S."/>
            <person name="Harris P."/>
            <person name="Powlowski J."/>
            <person name="Bellemare A."/>
            <person name="Taylor D."/>
            <person name="Butler G."/>
            <person name="de Vries R.P."/>
            <person name="Allijn I.E."/>
            <person name="van den Brink J."/>
            <person name="Ushinsky S."/>
            <person name="Storms R."/>
            <person name="Powell A.J."/>
            <person name="Paulsen I.T."/>
            <person name="Elbourne L.D.H."/>
            <person name="Baker S.E."/>
            <person name="Magnuson J."/>
            <person name="LaBoissiere S."/>
            <person name="Clutterbuck A.J."/>
            <person name="Martinez D."/>
            <person name="Wogulis M."/>
            <person name="de Leon A.L."/>
            <person name="Rey M.W."/>
            <person name="Tsang A."/>
        </authorList>
    </citation>
    <scope>NUCLEOTIDE SEQUENCE [LARGE SCALE GENOMIC DNA]</scope>
    <source>
        <strain evidence="4">ATCC 42464 / BCRC 31852 / DSM 1799</strain>
    </source>
</reference>
<dbReference type="PANTHER" id="PTHR44167:SF24">
    <property type="entry name" value="SERINE_THREONINE-PROTEIN KINASE CHK2"/>
    <property type="match status" value="1"/>
</dbReference>
<dbReference type="KEGG" id="mtm:MYCTH_2051419"/>
<dbReference type="GO" id="GO:0005524">
    <property type="term" value="F:ATP binding"/>
    <property type="evidence" value="ECO:0007669"/>
    <property type="project" value="InterPro"/>
</dbReference>
<evidence type="ECO:0000313" key="4">
    <source>
        <dbReference type="Proteomes" id="UP000007322"/>
    </source>
</evidence>
<dbReference type="STRING" id="573729.G2PZQ9"/>
<protein>
    <recommendedName>
        <fullName evidence="2">Protein kinase domain-containing protein</fullName>
    </recommendedName>
</protein>
<dbReference type="InterPro" id="IPR011009">
    <property type="entry name" value="Kinase-like_dom_sf"/>
</dbReference>
<dbReference type="HOGENOM" id="CLU_076146_0_0_1"/>
<dbReference type="VEuPathDB" id="FungiDB:MYCTH_2051419"/>
<evidence type="ECO:0000256" key="1">
    <source>
        <dbReference type="SAM" id="MobiDB-lite"/>
    </source>
</evidence>
<dbReference type="InParanoid" id="G2PZQ9"/>
<organism evidence="3 4">
    <name type="scientific">Thermothelomyces thermophilus (strain ATCC 42464 / BCRC 31852 / DSM 1799)</name>
    <name type="common">Sporotrichum thermophile</name>
    <dbReference type="NCBI Taxonomy" id="573729"/>
    <lineage>
        <taxon>Eukaryota</taxon>
        <taxon>Fungi</taxon>
        <taxon>Dikarya</taxon>
        <taxon>Ascomycota</taxon>
        <taxon>Pezizomycotina</taxon>
        <taxon>Sordariomycetes</taxon>
        <taxon>Sordariomycetidae</taxon>
        <taxon>Sordariales</taxon>
        <taxon>Chaetomiaceae</taxon>
        <taxon>Thermothelomyces</taxon>
    </lineage>
</organism>
<dbReference type="EMBL" id="CP003002">
    <property type="protein sequence ID" value="AEO53134.1"/>
    <property type="molecule type" value="Genomic_DNA"/>
</dbReference>
<dbReference type="GO" id="GO:0004672">
    <property type="term" value="F:protein kinase activity"/>
    <property type="evidence" value="ECO:0007669"/>
    <property type="project" value="InterPro"/>
</dbReference>
<dbReference type="SMART" id="SM00220">
    <property type="entry name" value="S_TKc"/>
    <property type="match status" value="1"/>
</dbReference>
<feature type="region of interest" description="Disordered" evidence="1">
    <location>
        <begin position="296"/>
        <end position="329"/>
    </location>
</feature>
<feature type="domain" description="Protein kinase" evidence="2">
    <location>
        <begin position="1"/>
        <end position="309"/>
    </location>
</feature>
<sequence length="329" mass="37532">MASLFKVGTALRGRLSTYSIVKELHRAADEGAVNQNNEKCIVKSIRGHWRLQNEADILKRYQDQTPFLRPLLDEIVEPSDPPSIVLKHLDSDLLTESNRKRLSRPEIKQVAKCVLQALHVLHRDGLVHTDIKLDNIFVNYGQNQRFSTIQLGDCGGVVSENSDFAKEGHLIGAGFTRSPEATFQLPWGTATDIWSFGNAILSLLYGGDYHLFNPGIEGFKPDDNEYELTVLKRMYKFFGPFPQSYDDFHDRETITIINYINNLGPPEKPFHRVTTREVPPADNKFIRRIMKLDPRDRPTTEQLLADEWFTEESEDTRDPVPEKPQAADA</sequence>
<dbReference type="Gene3D" id="1.10.510.10">
    <property type="entry name" value="Transferase(Phosphotransferase) domain 1"/>
    <property type="match status" value="1"/>
</dbReference>
<gene>
    <name evidence="3" type="ORF">MYCTH_2051419</name>
</gene>
<dbReference type="OMA" id="GRCKIGQ"/>
<dbReference type="AlphaFoldDB" id="G2PZQ9"/>
<dbReference type="PROSITE" id="PS00108">
    <property type="entry name" value="PROTEIN_KINASE_ST"/>
    <property type="match status" value="1"/>
</dbReference>
<dbReference type="OrthoDB" id="5979581at2759"/>
<dbReference type="PANTHER" id="PTHR44167">
    <property type="entry name" value="OVARIAN-SPECIFIC SERINE/THREONINE-PROTEIN KINASE LOK-RELATED"/>
    <property type="match status" value="1"/>
</dbReference>
<accession>G2PZQ9</accession>
<name>G2PZQ9_THET4</name>
<dbReference type="PROSITE" id="PS50011">
    <property type="entry name" value="PROTEIN_KINASE_DOM"/>
    <property type="match status" value="1"/>
</dbReference>
<dbReference type="SUPFAM" id="SSF56112">
    <property type="entry name" value="Protein kinase-like (PK-like)"/>
    <property type="match status" value="1"/>
</dbReference>
<proteinExistence type="predicted"/>
<keyword evidence="4" id="KW-1185">Reference proteome</keyword>